<reference evidence="1 2" key="1">
    <citation type="submission" date="2013-07" db="EMBL/GenBank/DDBJ databases">
        <title>The Genome Sequence of Kwoniella mangroviensis CBS10435.</title>
        <authorList>
            <consortium name="The Broad Institute Genome Sequencing Platform"/>
            <person name="Cuomo C."/>
            <person name="Litvintseva A."/>
            <person name="Chen Y."/>
            <person name="Heitman J."/>
            <person name="Sun S."/>
            <person name="Springer D."/>
            <person name="Dromer F."/>
            <person name="Young S.K."/>
            <person name="Zeng Q."/>
            <person name="Gargeya S."/>
            <person name="Fitzgerald M."/>
            <person name="Abouelleil A."/>
            <person name="Alvarado L."/>
            <person name="Berlin A.M."/>
            <person name="Chapman S.B."/>
            <person name="Dewar J."/>
            <person name="Goldberg J."/>
            <person name="Griggs A."/>
            <person name="Gujja S."/>
            <person name="Hansen M."/>
            <person name="Howarth C."/>
            <person name="Imamovic A."/>
            <person name="Larimer J."/>
            <person name="McCowan C."/>
            <person name="Murphy C."/>
            <person name="Pearson M."/>
            <person name="Priest M."/>
            <person name="Roberts A."/>
            <person name="Saif S."/>
            <person name="Shea T."/>
            <person name="Sykes S."/>
            <person name="Wortman J."/>
            <person name="Nusbaum C."/>
            <person name="Birren B."/>
        </authorList>
    </citation>
    <scope>NUCLEOTIDE SEQUENCE [LARGE SCALE GENOMIC DNA]</scope>
    <source>
        <strain evidence="1 2">CBS 10435</strain>
    </source>
</reference>
<dbReference type="EMBL" id="KI669468">
    <property type="protein sequence ID" value="OCF54873.1"/>
    <property type="molecule type" value="Genomic_DNA"/>
</dbReference>
<dbReference type="OrthoDB" id="2564630at2759"/>
<dbReference type="AlphaFoldDB" id="A0A1B9IHA8"/>
<name>A0A1B9IHA8_9TREE</name>
<protein>
    <submittedName>
        <fullName evidence="1">Uncharacterized protein</fullName>
    </submittedName>
</protein>
<gene>
    <name evidence="1" type="ORF">L486_07528</name>
</gene>
<accession>A0A1B9IHA8</accession>
<keyword evidence="2" id="KW-1185">Reference proteome</keyword>
<dbReference type="Proteomes" id="UP000092583">
    <property type="component" value="Unassembled WGS sequence"/>
</dbReference>
<proteinExistence type="predicted"/>
<organism evidence="1 2">
    <name type="scientific">Kwoniella mangroviensis CBS 10435</name>
    <dbReference type="NCBI Taxonomy" id="1331196"/>
    <lineage>
        <taxon>Eukaryota</taxon>
        <taxon>Fungi</taxon>
        <taxon>Dikarya</taxon>
        <taxon>Basidiomycota</taxon>
        <taxon>Agaricomycotina</taxon>
        <taxon>Tremellomycetes</taxon>
        <taxon>Tremellales</taxon>
        <taxon>Cryptococcaceae</taxon>
        <taxon>Kwoniella</taxon>
    </lineage>
</organism>
<reference evidence="2" key="2">
    <citation type="submission" date="2013-12" db="EMBL/GenBank/DDBJ databases">
        <title>Evolution of pathogenesis and genome organization in the Tremellales.</title>
        <authorList>
            <person name="Cuomo C."/>
            <person name="Litvintseva A."/>
            <person name="Heitman J."/>
            <person name="Chen Y."/>
            <person name="Sun S."/>
            <person name="Springer D."/>
            <person name="Dromer F."/>
            <person name="Young S."/>
            <person name="Zeng Q."/>
            <person name="Chapman S."/>
            <person name="Gujja S."/>
            <person name="Saif S."/>
            <person name="Birren B."/>
        </authorList>
    </citation>
    <scope>NUCLEOTIDE SEQUENCE [LARGE SCALE GENOMIC DNA]</scope>
    <source>
        <strain evidence="2">CBS 10435</strain>
    </source>
</reference>
<sequence>MEKELSASTKNSPWISTSTDFKRAIWEIARRLSKLNRLEVKLTLIRRNKKYSGLYKGTKSIQIDPVDYLVKYTGEQVKTAMDFAKSASEVLYYGRIFDKDVLESTIWTRYSTPFDLPEYCYIPKKYWTSGESWLDRLVWNPRMDSFYDADEMMSDRDGQIASSRQPSRR</sequence>
<evidence type="ECO:0000313" key="2">
    <source>
        <dbReference type="Proteomes" id="UP000092583"/>
    </source>
</evidence>
<evidence type="ECO:0000313" key="1">
    <source>
        <dbReference type="EMBL" id="OCF54873.1"/>
    </source>
</evidence>